<accession>A0A0F9C3G0</accession>
<protein>
    <recommendedName>
        <fullName evidence="1">YspA cpYpsA-related SLOG domain-containing protein</fullName>
    </recommendedName>
</protein>
<dbReference type="Pfam" id="PF10686">
    <property type="entry name" value="YAcAr"/>
    <property type="match status" value="1"/>
</dbReference>
<dbReference type="AlphaFoldDB" id="A0A0F9C3G0"/>
<feature type="domain" description="YspA cpYpsA-related SLOG" evidence="1">
    <location>
        <begin position="1"/>
        <end position="60"/>
    </location>
</feature>
<reference evidence="2" key="1">
    <citation type="journal article" date="2015" name="Nature">
        <title>Complex archaea that bridge the gap between prokaryotes and eukaryotes.</title>
        <authorList>
            <person name="Spang A."/>
            <person name="Saw J.H."/>
            <person name="Jorgensen S.L."/>
            <person name="Zaremba-Niedzwiedzka K."/>
            <person name="Martijn J."/>
            <person name="Lind A.E."/>
            <person name="van Eijk R."/>
            <person name="Schleper C."/>
            <person name="Guy L."/>
            <person name="Ettema T.J."/>
        </authorList>
    </citation>
    <scope>NUCLEOTIDE SEQUENCE</scope>
</reference>
<name>A0A0F9C3G0_9ZZZZ</name>
<dbReference type="InterPro" id="IPR019627">
    <property type="entry name" value="YAcAr"/>
</dbReference>
<comment type="caution">
    <text evidence="2">The sequence shown here is derived from an EMBL/GenBank/DDBJ whole genome shotgun (WGS) entry which is preliminary data.</text>
</comment>
<evidence type="ECO:0000259" key="1">
    <source>
        <dbReference type="Pfam" id="PF10686"/>
    </source>
</evidence>
<evidence type="ECO:0000313" key="2">
    <source>
        <dbReference type="EMBL" id="KKL20802.1"/>
    </source>
</evidence>
<dbReference type="EMBL" id="LAZR01037955">
    <property type="protein sequence ID" value="KKL20802.1"/>
    <property type="molecule type" value="Genomic_DNA"/>
</dbReference>
<sequence>MRVLVYGGRDFTRTTTAYRALDALHKKIGIDVVIEGDARGADRIAGFWARKNQIENRKFPIKQIEWNLYGAAAGPIRNQKMLDEGKPEYAVEFPGGRGTADMATRLEKAGIEIYRPLGDA</sequence>
<proteinExistence type="predicted"/>
<gene>
    <name evidence="2" type="ORF">LCGC14_2451820</name>
</gene>
<organism evidence="2">
    <name type="scientific">marine sediment metagenome</name>
    <dbReference type="NCBI Taxonomy" id="412755"/>
    <lineage>
        <taxon>unclassified sequences</taxon>
        <taxon>metagenomes</taxon>
        <taxon>ecological metagenomes</taxon>
    </lineage>
</organism>